<dbReference type="PANTHER" id="PTHR30353:SF15">
    <property type="entry name" value="INNER MEMBRANE PROTEIN YABI"/>
    <property type="match status" value="1"/>
</dbReference>
<feature type="transmembrane region" description="Helical" evidence="7">
    <location>
        <begin position="179"/>
        <end position="197"/>
    </location>
</feature>
<dbReference type="STRING" id="2017.SAMN05444320_103155"/>
<evidence type="ECO:0000259" key="9">
    <source>
        <dbReference type="Pfam" id="PF09335"/>
    </source>
</evidence>
<feature type="transmembrane region" description="Helical" evidence="7">
    <location>
        <begin position="18"/>
        <end position="38"/>
    </location>
</feature>
<keyword evidence="11" id="KW-1185">Reference proteome</keyword>
<feature type="region of interest" description="Disordered" evidence="8">
    <location>
        <begin position="208"/>
        <end position="227"/>
    </location>
</feature>
<evidence type="ECO:0000256" key="8">
    <source>
        <dbReference type="SAM" id="MobiDB-lite"/>
    </source>
</evidence>
<dbReference type="GO" id="GO:0005886">
    <property type="term" value="C:plasma membrane"/>
    <property type="evidence" value="ECO:0007669"/>
    <property type="project" value="UniProtKB-SubCell"/>
</dbReference>
<evidence type="ECO:0000256" key="1">
    <source>
        <dbReference type="ARBA" id="ARBA00004651"/>
    </source>
</evidence>
<evidence type="ECO:0000256" key="6">
    <source>
        <dbReference type="ARBA" id="ARBA00023136"/>
    </source>
</evidence>
<keyword evidence="6 7" id="KW-0472">Membrane</keyword>
<evidence type="ECO:0000313" key="10">
    <source>
        <dbReference type="EMBL" id="SHF30556.1"/>
    </source>
</evidence>
<feature type="transmembrane region" description="Helical" evidence="7">
    <location>
        <begin position="58"/>
        <end position="79"/>
    </location>
</feature>
<feature type="compositionally biased region" description="Basic and acidic residues" evidence="8">
    <location>
        <begin position="218"/>
        <end position="227"/>
    </location>
</feature>
<evidence type="ECO:0000313" key="11">
    <source>
        <dbReference type="Proteomes" id="UP000184501"/>
    </source>
</evidence>
<gene>
    <name evidence="10" type="ORF">SAMN05444320_103155</name>
</gene>
<dbReference type="InterPro" id="IPR032818">
    <property type="entry name" value="DedA-like"/>
</dbReference>
<dbReference type="Pfam" id="PF09335">
    <property type="entry name" value="VTT_dom"/>
    <property type="match status" value="1"/>
</dbReference>
<dbReference type="OrthoDB" id="9813426at2"/>
<feature type="transmembrane region" description="Helical" evidence="7">
    <location>
        <begin position="148"/>
        <end position="167"/>
    </location>
</feature>
<feature type="domain" description="VTT" evidence="9">
    <location>
        <begin position="45"/>
        <end position="163"/>
    </location>
</feature>
<sequence>MALLTDALEHLAELPKPAVIAAAGALAFGECTLGLGFLVPGEAGLLIASTAVTDRPTFVIMALVVAVCAALGDSVGYYLGHRFGPRMRESRVVRKLGQHHWDRAGELLRKHGARAVFFARFLPVVRTLTPAAAGTSGLPYRKFLPASLLGAIGWSCLHIGIGAAFGASAKAIEKVLGRASWILIAVLVLVVAIVVLVKRRRAARAAAAGTSTGTGSGEARELEPSGN</sequence>
<dbReference type="InterPro" id="IPR032816">
    <property type="entry name" value="VTT_dom"/>
</dbReference>
<name>A0A1M5AK86_STRHI</name>
<accession>A0A1M5AK86</accession>
<evidence type="ECO:0000256" key="7">
    <source>
        <dbReference type="RuleBase" id="RU367016"/>
    </source>
</evidence>
<dbReference type="RefSeq" id="WP_073481332.1">
    <property type="nucleotide sequence ID" value="NZ_FQVN01000003.1"/>
</dbReference>
<evidence type="ECO:0000256" key="5">
    <source>
        <dbReference type="ARBA" id="ARBA00022989"/>
    </source>
</evidence>
<evidence type="ECO:0000256" key="3">
    <source>
        <dbReference type="ARBA" id="ARBA00022475"/>
    </source>
</evidence>
<keyword evidence="5 7" id="KW-1133">Transmembrane helix</keyword>
<comment type="similarity">
    <text evidence="2 7">Belongs to the DedA family.</text>
</comment>
<comment type="subcellular location">
    <subcellularLocation>
        <location evidence="1 7">Cell membrane</location>
        <topology evidence="1 7">Multi-pass membrane protein</topology>
    </subcellularLocation>
</comment>
<organism evidence="10 11">
    <name type="scientific">Streptoalloteichus hindustanus</name>
    <dbReference type="NCBI Taxonomy" id="2017"/>
    <lineage>
        <taxon>Bacteria</taxon>
        <taxon>Bacillati</taxon>
        <taxon>Actinomycetota</taxon>
        <taxon>Actinomycetes</taxon>
        <taxon>Pseudonocardiales</taxon>
        <taxon>Pseudonocardiaceae</taxon>
        <taxon>Streptoalloteichus</taxon>
    </lineage>
</organism>
<proteinExistence type="inferred from homology"/>
<keyword evidence="4 7" id="KW-0812">Transmembrane</keyword>
<dbReference type="EMBL" id="FQVN01000003">
    <property type="protein sequence ID" value="SHF30556.1"/>
    <property type="molecule type" value="Genomic_DNA"/>
</dbReference>
<keyword evidence="3 7" id="KW-1003">Cell membrane</keyword>
<evidence type="ECO:0000256" key="4">
    <source>
        <dbReference type="ARBA" id="ARBA00022692"/>
    </source>
</evidence>
<dbReference type="Proteomes" id="UP000184501">
    <property type="component" value="Unassembled WGS sequence"/>
</dbReference>
<dbReference type="PANTHER" id="PTHR30353">
    <property type="entry name" value="INNER MEMBRANE PROTEIN DEDA-RELATED"/>
    <property type="match status" value="1"/>
</dbReference>
<protein>
    <submittedName>
        <fullName evidence="10">Membrane protein DedA, SNARE-associated domain</fullName>
    </submittedName>
</protein>
<reference evidence="10 11" key="1">
    <citation type="submission" date="2016-11" db="EMBL/GenBank/DDBJ databases">
        <authorList>
            <person name="Jaros S."/>
            <person name="Januszkiewicz K."/>
            <person name="Wedrychowicz H."/>
        </authorList>
    </citation>
    <scope>NUCLEOTIDE SEQUENCE [LARGE SCALE GENOMIC DNA]</scope>
    <source>
        <strain evidence="10 11">DSM 44523</strain>
    </source>
</reference>
<evidence type="ECO:0000256" key="2">
    <source>
        <dbReference type="ARBA" id="ARBA00010792"/>
    </source>
</evidence>
<dbReference type="AlphaFoldDB" id="A0A1M5AK86"/>